<dbReference type="AlphaFoldDB" id="A0A023BPV0"/>
<reference evidence="4 5" key="1">
    <citation type="submission" date="2014-04" db="EMBL/GenBank/DDBJ databases">
        <title>Aquimarina sp. 22II-S11-z7 Genome Sequencing.</title>
        <authorList>
            <person name="Lai Q."/>
        </authorList>
    </citation>
    <scope>NUCLEOTIDE SEQUENCE [LARGE SCALE GENOMIC DNA]</scope>
    <source>
        <strain evidence="4 5">22II-S11-z7</strain>
    </source>
</reference>
<comment type="caution">
    <text evidence="4">The sequence shown here is derived from an EMBL/GenBank/DDBJ whole genome shotgun (WGS) entry which is preliminary data.</text>
</comment>
<dbReference type="InterPro" id="IPR036770">
    <property type="entry name" value="Ankyrin_rpt-contain_sf"/>
</dbReference>
<dbReference type="PANTHER" id="PTHR24198">
    <property type="entry name" value="ANKYRIN REPEAT AND PROTEIN KINASE DOMAIN-CONTAINING PROTEIN"/>
    <property type="match status" value="1"/>
</dbReference>
<keyword evidence="2 3" id="KW-0040">ANK repeat</keyword>
<evidence type="ECO:0000256" key="1">
    <source>
        <dbReference type="ARBA" id="ARBA00022737"/>
    </source>
</evidence>
<dbReference type="PROSITE" id="PS50297">
    <property type="entry name" value="ANK_REP_REGION"/>
    <property type="match status" value="1"/>
</dbReference>
<gene>
    <name evidence="4" type="ORF">ATO12_24415</name>
</gene>
<keyword evidence="1" id="KW-0677">Repeat</keyword>
<evidence type="ECO:0000256" key="2">
    <source>
        <dbReference type="ARBA" id="ARBA00023043"/>
    </source>
</evidence>
<dbReference type="Pfam" id="PF12796">
    <property type="entry name" value="Ank_2"/>
    <property type="match status" value="2"/>
</dbReference>
<accession>A0A023BPV0</accession>
<name>A0A023BPV0_9FLAO</name>
<organism evidence="4 5">
    <name type="scientific">Aquimarina atlantica</name>
    <dbReference type="NCBI Taxonomy" id="1317122"/>
    <lineage>
        <taxon>Bacteria</taxon>
        <taxon>Pseudomonadati</taxon>
        <taxon>Bacteroidota</taxon>
        <taxon>Flavobacteriia</taxon>
        <taxon>Flavobacteriales</taxon>
        <taxon>Flavobacteriaceae</taxon>
        <taxon>Aquimarina</taxon>
    </lineage>
</organism>
<dbReference type="SMART" id="SM00248">
    <property type="entry name" value="ANK"/>
    <property type="match status" value="7"/>
</dbReference>
<evidence type="ECO:0000313" key="4">
    <source>
        <dbReference type="EMBL" id="EZH72085.1"/>
    </source>
</evidence>
<sequence length="338" mass="38504">MDNKSLTLELFDLVNKRKYTSSDIAKIETLLKEGADVNYQEPEYPFETILYRVISSWKKEERLAIVKLLQSYNVDVNVECDIFLPIEHAAQKGDEKVVEFLLENGADEGFQATLKIAIEGEHIEIAKILIDTGINLDMHEGADVPFLNYCTEPYRIRDRKKEYDVVPGVTIAQFLIDRGANPNGLPNSSLTPLQNAVNNDFFELVELLFDNGIESIAEEDPILLMVQSVEMAKILLQKGANINVRSEKYRGSTPLISSISKENRSLIEFFIEEKANLYSVDNDGFTAFHRAVLLEDINLIKYLADYYDIKKCDEIYSLLSIVDSTWIKKIIEELLSDT</sequence>
<feature type="repeat" description="ANK" evidence="3">
    <location>
        <begin position="81"/>
        <end position="107"/>
    </location>
</feature>
<proteinExistence type="predicted"/>
<evidence type="ECO:0000313" key="5">
    <source>
        <dbReference type="Proteomes" id="UP000023541"/>
    </source>
</evidence>
<dbReference type="PROSITE" id="PS50088">
    <property type="entry name" value="ANK_REPEAT"/>
    <property type="match status" value="1"/>
</dbReference>
<dbReference type="STRING" id="1317122.ATO12_24415"/>
<dbReference type="InterPro" id="IPR002110">
    <property type="entry name" value="Ankyrin_rpt"/>
</dbReference>
<dbReference type="eggNOG" id="COG0666">
    <property type="taxonomic scope" value="Bacteria"/>
</dbReference>
<protein>
    <submittedName>
        <fullName evidence="4">Uncharacterized protein</fullName>
    </submittedName>
</protein>
<keyword evidence="5" id="KW-1185">Reference proteome</keyword>
<dbReference type="EMBL" id="AQRA01000009">
    <property type="protein sequence ID" value="EZH72085.1"/>
    <property type="molecule type" value="Genomic_DNA"/>
</dbReference>
<dbReference type="RefSeq" id="WP_034245501.1">
    <property type="nucleotide sequence ID" value="NZ_AQRA01000009.1"/>
</dbReference>
<evidence type="ECO:0000256" key="3">
    <source>
        <dbReference type="PROSITE-ProRule" id="PRU00023"/>
    </source>
</evidence>
<dbReference type="Gene3D" id="1.25.40.20">
    <property type="entry name" value="Ankyrin repeat-containing domain"/>
    <property type="match status" value="3"/>
</dbReference>
<dbReference type="SUPFAM" id="SSF48403">
    <property type="entry name" value="Ankyrin repeat"/>
    <property type="match status" value="1"/>
</dbReference>
<dbReference type="Proteomes" id="UP000023541">
    <property type="component" value="Unassembled WGS sequence"/>
</dbReference>
<dbReference type="PANTHER" id="PTHR24198:SF165">
    <property type="entry name" value="ANKYRIN REPEAT-CONTAINING PROTEIN-RELATED"/>
    <property type="match status" value="1"/>
</dbReference>
<dbReference type="OrthoDB" id="1156759at2"/>